<dbReference type="PANTHER" id="PTHR21705">
    <property type="entry name" value="RAI16 PROTEIN-RELATED"/>
    <property type="match status" value="1"/>
</dbReference>
<feature type="region of interest" description="Disordered" evidence="2">
    <location>
        <begin position="757"/>
        <end position="853"/>
    </location>
</feature>
<accession>A0A232FJC6</accession>
<proteinExistence type="inferred from homology"/>
<evidence type="ECO:0000313" key="5">
    <source>
        <dbReference type="Proteomes" id="UP000215335"/>
    </source>
</evidence>
<comment type="caution">
    <text evidence="4">The sequence shown here is derived from an EMBL/GenBank/DDBJ whole genome shotgun (WGS) entry which is preliminary data.</text>
</comment>
<feature type="region of interest" description="Disordered" evidence="2">
    <location>
        <begin position="1"/>
        <end position="27"/>
    </location>
</feature>
<dbReference type="InterPro" id="IPR045669">
    <property type="entry name" value="FHIP_C"/>
</dbReference>
<comment type="similarity">
    <text evidence="1">Belongs to the FHIP family.</text>
</comment>
<dbReference type="EMBL" id="NNAY01000114">
    <property type="protein sequence ID" value="OXU30846.1"/>
    <property type="molecule type" value="Genomic_DNA"/>
</dbReference>
<feature type="compositionally biased region" description="Basic and acidic residues" evidence="2">
    <location>
        <begin position="17"/>
        <end position="27"/>
    </location>
</feature>
<feature type="compositionally biased region" description="Low complexity" evidence="2">
    <location>
        <begin position="785"/>
        <end position="803"/>
    </location>
</feature>
<organism evidence="4 5">
    <name type="scientific">Trichomalopsis sarcophagae</name>
    <dbReference type="NCBI Taxonomy" id="543379"/>
    <lineage>
        <taxon>Eukaryota</taxon>
        <taxon>Metazoa</taxon>
        <taxon>Ecdysozoa</taxon>
        <taxon>Arthropoda</taxon>
        <taxon>Hexapoda</taxon>
        <taxon>Insecta</taxon>
        <taxon>Pterygota</taxon>
        <taxon>Neoptera</taxon>
        <taxon>Endopterygota</taxon>
        <taxon>Hymenoptera</taxon>
        <taxon>Apocrita</taxon>
        <taxon>Proctotrupomorpha</taxon>
        <taxon>Chalcidoidea</taxon>
        <taxon>Pteromalidae</taxon>
        <taxon>Pteromalinae</taxon>
        <taxon>Trichomalopsis</taxon>
    </lineage>
</organism>
<evidence type="ECO:0000313" key="4">
    <source>
        <dbReference type="EMBL" id="OXU30846.1"/>
    </source>
</evidence>
<evidence type="ECO:0000259" key="3">
    <source>
        <dbReference type="Pfam" id="PF19314"/>
    </source>
</evidence>
<gene>
    <name evidence="4" type="ORF">TSAR_012650</name>
</gene>
<dbReference type="AlphaFoldDB" id="A0A232FJC6"/>
<sequence length="1111" mass="123705">MSWLRSSPLRSSFTKQRSRDSPPKDADPVACYDSFRKHWQQSHDIICHSMPPKGIPSHDDVLGVVNHVDQMITLLLLELRDFSLQTRHQIQRLQQQNMISAAQLNTNCSPCLEHLLSENLLDKLYDWSTHTGRFGDAVRLEQLKLYELLISHDSSLLANEPVTRPLLRLLDDCAGDIMPVEVQKKLVVLLNHVCVALVQNNELLRLFFRPTATGKNRFIIFSLLIPYIHREGGVGQQARDAMLLCMSLSKKNDEIGNYIADESHICSVLATGLSGLYSLLPRTLDIESEDWHRLTVDDINDLPALTQLMNSLEFCNAVAQVVHPLVQKQLLEFLYRGFLVPVIGPALLQESIDLSLEELDSPMYRTSVDELVAATAYFDLFLRSVNEPGLLQSLVRFLLEENYDDHRILDHLIRRISSQCSRLSIVTLALFETLVDLNCEDVMLELCLGALAPCSHVMLSQRRRLLRDLDPFGRCAEKFLSLAPNCCATVSPSILMAAAALTAASPSASPNPPNPLRQASLQNAASVAAISPSQQQTTVYKNSKLPATVAAESLYSNYYAYLRDARQKIAACQLACANWSRRYEDEEEEEDYVDDDLGDADDTDNENVNYDDEYYEDDNVSFGSSAHNSPDKERPRLSRLVSNDETVERKNSVDEKVDRILASFANKPVTITDKGSEGDSSEITSKLTRAEKEKLDADIAELLSETVDNLRSSETDLETLTARSSSADAKSPVSTVEESNATLNSLQLSLSGGESSGYESFALKGSSESTPVNEDYDDCSSASKTSPVPISSAPAAISASPTSESQQTSCNQQLQGTSGQASSSKHRRSQTQQRRRRLQRKNAVSKDSKHSVADGKPSVGIFLDVLLKKLECMMDNNVYVNLHLTGLISRLAIYPQPLLQSFLLNHSLVFQPSIRSLFQVLASLKHKIDGFLVKQQEEATNILVEQARIFLISRENRLVNARKNVLEAAAQFPSPKKSNYVGGELVSTSSTSMTSMPTRVLESKRRSLTSSLTQMFKKTANSLESHIMPMDSFNNNDSFPYIAEEEPKNGKHKIDPSSWEVVNKTNRIQTFVICAVILDEWLKELAAITQEHTIVSWFNAAAASDSPNLYS</sequence>
<evidence type="ECO:0000256" key="1">
    <source>
        <dbReference type="ARBA" id="ARBA00024336"/>
    </source>
</evidence>
<dbReference type="InterPro" id="IPR045668">
    <property type="entry name" value="FHIP_KELAA_motif"/>
</dbReference>
<dbReference type="STRING" id="543379.A0A232FJC6"/>
<dbReference type="Proteomes" id="UP000215335">
    <property type="component" value="Unassembled WGS sequence"/>
</dbReference>
<feature type="compositionally biased region" description="Polar residues" evidence="2">
    <location>
        <begin position="1"/>
        <end position="15"/>
    </location>
</feature>
<feature type="region of interest" description="Disordered" evidence="2">
    <location>
        <begin position="583"/>
        <end position="637"/>
    </location>
</feature>
<dbReference type="Pfam" id="PF19314">
    <property type="entry name" value="DUF5917"/>
    <property type="match status" value="1"/>
</dbReference>
<reference evidence="4 5" key="1">
    <citation type="journal article" date="2017" name="Curr. Biol.">
        <title>The Evolution of Venom by Co-option of Single-Copy Genes.</title>
        <authorList>
            <person name="Martinson E.O."/>
            <person name="Mrinalini"/>
            <person name="Kelkar Y.D."/>
            <person name="Chang C.H."/>
            <person name="Werren J.H."/>
        </authorList>
    </citation>
    <scope>NUCLEOTIDE SEQUENCE [LARGE SCALE GENOMIC DNA]</scope>
    <source>
        <strain evidence="4 5">Alberta</strain>
        <tissue evidence="4">Whole body</tissue>
    </source>
</reference>
<dbReference type="OrthoDB" id="6287422at2759"/>
<evidence type="ECO:0000256" key="2">
    <source>
        <dbReference type="SAM" id="MobiDB-lite"/>
    </source>
</evidence>
<feature type="compositionally biased region" description="Polar residues" evidence="2">
    <location>
        <begin position="721"/>
        <end position="738"/>
    </location>
</feature>
<feature type="compositionally biased region" description="Polar residues" evidence="2">
    <location>
        <begin position="804"/>
        <end position="821"/>
    </location>
</feature>
<feature type="region of interest" description="Disordered" evidence="2">
    <location>
        <begin position="718"/>
        <end position="738"/>
    </location>
</feature>
<feature type="compositionally biased region" description="Acidic residues" evidence="2">
    <location>
        <begin position="585"/>
        <end position="619"/>
    </location>
</feature>
<dbReference type="Pfam" id="PF10257">
    <property type="entry name" value="RAI16-like"/>
    <property type="match status" value="1"/>
</dbReference>
<name>A0A232FJC6_9HYME</name>
<dbReference type="Pfam" id="PF19311">
    <property type="entry name" value="KELAA"/>
    <property type="match status" value="1"/>
</dbReference>
<feature type="compositionally biased region" description="Basic residues" evidence="2">
    <location>
        <begin position="824"/>
        <end position="840"/>
    </location>
</feature>
<feature type="compositionally biased region" description="Basic and acidic residues" evidence="2">
    <location>
        <begin position="844"/>
        <end position="853"/>
    </location>
</feature>
<dbReference type="InterPro" id="IPR019384">
    <property type="entry name" value="FHIP"/>
</dbReference>
<protein>
    <recommendedName>
        <fullName evidence="3">FHF complex subunit HOOK-interacting protein C-terminal domain-containing protein</fullName>
    </recommendedName>
</protein>
<dbReference type="PANTHER" id="PTHR21705:SF11">
    <property type="entry name" value="FHIP FAMILY PROTEIN CG3558"/>
    <property type="match status" value="1"/>
</dbReference>
<keyword evidence="5" id="KW-1185">Reference proteome</keyword>
<feature type="domain" description="FHF complex subunit HOOK-interacting protein C-terminal" evidence="3">
    <location>
        <begin position="860"/>
        <end position="953"/>
    </location>
</feature>